<evidence type="ECO:0000256" key="1">
    <source>
        <dbReference type="ARBA" id="ARBA00004141"/>
    </source>
</evidence>
<feature type="transmembrane region" description="Helical" evidence="5">
    <location>
        <begin position="59"/>
        <end position="80"/>
    </location>
</feature>
<dbReference type="GO" id="GO:0022857">
    <property type="term" value="F:transmembrane transporter activity"/>
    <property type="evidence" value="ECO:0007669"/>
    <property type="project" value="InterPro"/>
</dbReference>
<feature type="transmembrane region" description="Helical" evidence="5">
    <location>
        <begin position="30"/>
        <end position="47"/>
    </location>
</feature>
<comment type="subcellular location">
    <subcellularLocation>
        <location evidence="1">Membrane</location>
        <topology evidence="1">Multi-pass membrane protein</topology>
    </subcellularLocation>
</comment>
<protein>
    <submittedName>
        <fullName evidence="6">Amino acid transport protein AAT1 related protein</fullName>
    </submittedName>
</protein>
<evidence type="ECO:0000256" key="4">
    <source>
        <dbReference type="ARBA" id="ARBA00023136"/>
    </source>
</evidence>
<dbReference type="PIRSF" id="PIRSF006060">
    <property type="entry name" value="AA_transporter"/>
    <property type="match status" value="1"/>
</dbReference>
<dbReference type="PaxDb" id="273075-Ta0349m"/>
<dbReference type="Proteomes" id="UP000001024">
    <property type="component" value="Chromosome"/>
</dbReference>
<name>Q9HL81_THEAC</name>
<organism evidence="6 7">
    <name type="scientific">Thermoplasma acidophilum (strain ATCC 25905 / DSM 1728 / JCM 9062 / NBRC 15155 / AMRC-C165)</name>
    <dbReference type="NCBI Taxonomy" id="273075"/>
    <lineage>
        <taxon>Archaea</taxon>
        <taxon>Methanobacteriati</taxon>
        <taxon>Thermoplasmatota</taxon>
        <taxon>Thermoplasmata</taxon>
        <taxon>Thermoplasmatales</taxon>
        <taxon>Thermoplasmataceae</taxon>
        <taxon>Thermoplasma</taxon>
    </lineage>
</organism>
<dbReference type="PANTHER" id="PTHR47547">
    <property type="match status" value="1"/>
</dbReference>
<dbReference type="eggNOG" id="arCOG00009">
    <property type="taxonomic scope" value="Archaea"/>
</dbReference>
<dbReference type="InterPro" id="IPR002293">
    <property type="entry name" value="AA/rel_permease1"/>
</dbReference>
<evidence type="ECO:0000256" key="2">
    <source>
        <dbReference type="ARBA" id="ARBA00022692"/>
    </source>
</evidence>
<proteinExistence type="predicted"/>
<gene>
    <name evidence="6" type="ordered locus">Ta0349</name>
</gene>
<dbReference type="EMBL" id="AL445064">
    <property type="protein sequence ID" value="CAC11493.1"/>
    <property type="molecule type" value="Genomic_DNA"/>
</dbReference>
<dbReference type="PANTHER" id="PTHR47547:SF1">
    <property type="entry name" value="ASPARTATE-PROTON SYMPORTER"/>
    <property type="match status" value="1"/>
</dbReference>
<evidence type="ECO:0000256" key="5">
    <source>
        <dbReference type="SAM" id="Phobius"/>
    </source>
</evidence>
<feature type="transmembrane region" description="Helical" evidence="5">
    <location>
        <begin position="110"/>
        <end position="130"/>
    </location>
</feature>
<feature type="transmembrane region" description="Helical" evidence="5">
    <location>
        <begin position="466"/>
        <end position="484"/>
    </location>
</feature>
<keyword evidence="7" id="KW-1185">Reference proteome</keyword>
<evidence type="ECO:0000313" key="6">
    <source>
        <dbReference type="EMBL" id="CAC11493.1"/>
    </source>
</evidence>
<feature type="transmembrane region" description="Helical" evidence="5">
    <location>
        <begin position="263"/>
        <end position="285"/>
    </location>
</feature>
<dbReference type="STRING" id="273075.gene:9571567"/>
<dbReference type="EnsemblBacteria" id="CAC11493">
    <property type="protein sequence ID" value="CAC11493"/>
    <property type="gene ID" value="CAC11493"/>
</dbReference>
<keyword evidence="4 5" id="KW-0472">Membrane</keyword>
<dbReference type="AlphaFoldDB" id="Q9HL81"/>
<dbReference type="KEGG" id="tac:Ta0349"/>
<dbReference type="InterPro" id="IPR052962">
    <property type="entry name" value="AA_Transporter_AGT"/>
</dbReference>
<evidence type="ECO:0000313" key="7">
    <source>
        <dbReference type="Proteomes" id="UP000001024"/>
    </source>
</evidence>
<keyword evidence="3 5" id="KW-1133">Transmembrane helix</keyword>
<feature type="transmembrane region" description="Helical" evidence="5">
    <location>
        <begin position="180"/>
        <end position="197"/>
    </location>
</feature>
<dbReference type="InParanoid" id="Q9HL81"/>
<keyword evidence="2 5" id="KW-0812">Transmembrane</keyword>
<feature type="transmembrane region" description="Helical" evidence="5">
    <location>
        <begin position="150"/>
        <end position="168"/>
    </location>
</feature>
<reference evidence="6 7" key="1">
    <citation type="journal article" date="2000" name="Nature">
        <title>The genome sequence of the thermoacidophilic scavenger Thermoplasma acidophilum.</title>
        <authorList>
            <person name="Ruepp A."/>
            <person name="Graml W."/>
            <person name="Santos-Martinez M.L."/>
            <person name="Koretke K.K."/>
            <person name="Volker C."/>
            <person name="Mewes H.W."/>
            <person name="Frishman D."/>
            <person name="Stocker S."/>
            <person name="Lupas A.N."/>
            <person name="Baumeister W."/>
        </authorList>
    </citation>
    <scope>NUCLEOTIDE SEQUENCE [LARGE SCALE GENOMIC DNA]</scope>
    <source>
        <strain evidence="7">ATCC 25905 / DSM 1728 / JCM 9062 / NBRC 15155 / AMRC-C165</strain>
    </source>
</reference>
<dbReference type="GO" id="GO:0016020">
    <property type="term" value="C:membrane"/>
    <property type="evidence" value="ECO:0007669"/>
    <property type="project" value="UniProtKB-SubCell"/>
</dbReference>
<feature type="transmembrane region" description="Helical" evidence="5">
    <location>
        <begin position="409"/>
        <end position="425"/>
    </location>
</feature>
<feature type="transmembrane region" description="Helical" evidence="5">
    <location>
        <begin position="437"/>
        <end position="460"/>
    </location>
</feature>
<feature type="transmembrane region" description="Helical" evidence="5">
    <location>
        <begin position="387"/>
        <end position="403"/>
    </location>
</feature>
<feature type="transmembrane region" description="Helical" evidence="5">
    <location>
        <begin position="357"/>
        <end position="375"/>
    </location>
</feature>
<sequence>MMASVTGMIGSGWLFSAFYASSMAGPYSIFSWLVGTGIVAILALIYADLSGRVPMAGAAAGYPFLTNGTVAGSLNAWSLFLGYASTPPLEVIASISYLSFLVPGLLNNNGLLTTTGILLAVALLVAFFILNATGIRNTSRFNNIISYMKIAIPIITSFFFIFTIFSIRNFTLVGTVKPEGIFTAVPGAGIAFSFLGFRQAVELSGEAKNPQKTVPIAIMLSVAVASAIYMIVQIAFIGSLQWGSIKPGDWAALADSGYSSGPMLVLASTLGLGALATVLLFDGIISPLGTSSIYQTTTSRISYRISEMGFFPKKISTTNSRSVPIFALILDLVVMILFVLPFPSWQSLVSVNSDLTIIAYMSGPISLAIFEKYGIEAKGFRLPASKILAPLGFALSALIVYWSGYPTTLYMSAIAIAGLVLFVFARKNPIRDISQGSYMIAILAILPVVSYLGSYGIGIIPFPLDLIVISAVALAIFYAGTRAAPQSVALMENFISS</sequence>
<dbReference type="Pfam" id="PF13520">
    <property type="entry name" value="AA_permease_2"/>
    <property type="match status" value="1"/>
</dbReference>
<feature type="transmembrane region" description="Helical" evidence="5">
    <location>
        <begin position="218"/>
        <end position="243"/>
    </location>
</feature>
<dbReference type="Gene3D" id="1.20.1740.10">
    <property type="entry name" value="Amino acid/polyamine transporter I"/>
    <property type="match status" value="1"/>
</dbReference>
<dbReference type="HOGENOM" id="CLU_007946_16_0_2"/>
<accession>Q9HL81</accession>
<evidence type="ECO:0000256" key="3">
    <source>
        <dbReference type="ARBA" id="ARBA00022989"/>
    </source>
</evidence>
<feature type="transmembrane region" description="Helical" evidence="5">
    <location>
        <begin position="323"/>
        <end position="345"/>
    </location>
</feature>